<name>A0A1G8UX80_9ACTN</name>
<evidence type="ECO:0008006" key="4">
    <source>
        <dbReference type="Google" id="ProtNLM"/>
    </source>
</evidence>
<organism evidence="2 3">
    <name type="scientific">Nonomuraea jiangxiensis</name>
    <dbReference type="NCBI Taxonomy" id="633440"/>
    <lineage>
        <taxon>Bacteria</taxon>
        <taxon>Bacillati</taxon>
        <taxon>Actinomycetota</taxon>
        <taxon>Actinomycetes</taxon>
        <taxon>Streptosporangiales</taxon>
        <taxon>Streptosporangiaceae</taxon>
        <taxon>Nonomuraea</taxon>
    </lineage>
</organism>
<dbReference type="AlphaFoldDB" id="A0A1G8UX80"/>
<evidence type="ECO:0000313" key="2">
    <source>
        <dbReference type="EMBL" id="SDJ57530.1"/>
    </source>
</evidence>
<dbReference type="Proteomes" id="UP000199202">
    <property type="component" value="Unassembled WGS sequence"/>
</dbReference>
<proteinExistence type="predicted"/>
<reference evidence="2 3" key="1">
    <citation type="submission" date="2016-10" db="EMBL/GenBank/DDBJ databases">
        <authorList>
            <person name="de Groot N.N."/>
        </authorList>
    </citation>
    <scope>NUCLEOTIDE SEQUENCE [LARGE SCALE GENOMIC DNA]</scope>
    <source>
        <strain evidence="2 3">CGMCC 4.6533</strain>
    </source>
</reference>
<accession>A0A1G8UX80</accession>
<gene>
    <name evidence="2" type="ORF">SAMN05421869_111104</name>
</gene>
<dbReference type="STRING" id="633440.SAMN05421869_111104"/>
<protein>
    <recommendedName>
        <fullName evidence="4">Polysaccharide lyase</fullName>
    </recommendedName>
</protein>
<feature type="signal peptide" evidence="1">
    <location>
        <begin position="1"/>
        <end position="24"/>
    </location>
</feature>
<sequence>MRKIAVGIISAMVGGAMLVTGAGAASASTSSSAELRIRDISPNPVVVKAGGETKAYFDIGASRDVRRVELSVAPVEGVHTMSAKSIRDLHNWRYSVAFNDSDPAGKWKATAVAFDRAGKEIAKDDSFFTLVVRKQADTRVSLDADPSKIRKGRHIHFEGALQVKDRRWEGVRGQKVNIYYRQSGSSVWKWVASDYTSWGGKYSAETRAYKSGTFKAVYGGNSKLQDSTSRYDYVRVYR</sequence>
<dbReference type="RefSeq" id="WP_143043856.1">
    <property type="nucleotide sequence ID" value="NZ_FNDJ01000011.1"/>
</dbReference>
<dbReference type="OrthoDB" id="3447380at2"/>
<dbReference type="EMBL" id="FNDJ01000011">
    <property type="protein sequence ID" value="SDJ57530.1"/>
    <property type="molecule type" value="Genomic_DNA"/>
</dbReference>
<keyword evidence="3" id="KW-1185">Reference proteome</keyword>
<evidence type="ECO:0000313" key="3">
    <source>
        <dbReference type="Proteomes" id="UP000199202"/>
    </source>
</evidence>
<keyword evidence="1" id="KW-0732">Signal</keyword>
<evidence type="ECO:0000256" key="1">
    <source>
        <dbReference type="SAM" id="SignalP"/>
    </source>
</evidence>
<feature type="chain" id="PRO_5011574924" description="Polysaccharide lyase" evidence="1">
    <location>
        <begin position="25"/>
        <end position="238"/>
    </location>
</feature>